<evidence type="ECO:0000256" key="3">
    <source>
        <dbReference type="ARBA" id="ARBA00023125"/>
    </source>
</evidence>
<keyword evidence="2" id="KW-0229">DNA integration</keyword>
<dbReference type="Proteomes" id="UP000606889">
    <property type="component" value="Unassembled WGS sequence"/>
</dbReference>
<evidence type="ECO:0000313" key="8">
    <source>
        <dbReference type="Proteomes" id="UP000606889"/>
    </source>
</evidence>
<protein>
    <submittedName>
        <fullName evidence="7">Recombinase family protein</fullName>
    </submittedName>
</protein>
<dbReference type="SUPFAM" id="SSF53041">
    <property type="entry name" value="Resolvase-like"/>
    <property type="match status" value="1"/>
</dbReference>
<feature type="domain" description="Resolvase/invertase-type recombinase catalytic" evidence="6">
    <location>
        <begin position="1"/>
        <end position="134"/>
    </location>
</feature>
<keyword evidence="8" id="KW-1185">Reference proteome</keyword>
<dbReference type="PANTHER" id="PTHR30461:SF2">
    <property type="entry name" value="SERINE RECOMBINASE PINE-RELATED"/>
    <property type="match status" value="1"/>
</dbReference>
<evidence type="ECO:0000256" key="1">
    <source>
        <dbReference type="ARBA" id="ARBA00009913"/>
    </source>
</evidence>
<dbReference type="InterPro" id="IPR006118">
    <property type="entry name" value="Recombinase_CS"/>
</dbReference>
<organism evidence="7 8">
    <name type="scientific">Christensenella tenuis</name>
    <dbReference type="NCBI Taxonomy" id="2763033"/>
    <lineage>
        <taxon>Bacteria</taxon>
        <taxon>Bacillati</taxon>
        <taxon>Bacillota</taxon>
        <taxon>Clostridia</taxon>
        <taxon>Christensenellales</taxon>
        <taxon>Christensenellaceae</taxon>
        <taxon>Christensenella</taxon>
    </lineage>
</organism>
<dbReference type="SMART" id="SM00857">
    <property type="entry name" value="Resolvase"/>
    <property type="match status" value="1"/>
</dbReference>
<dbReference type="PANTHER" id="PTHR30461">
    <property type="entry name" value="DNA-INVERTASE FROM LAMBDOID PROPHAGE"/>
    <property type="match status" value="1"/>
</dbReference>
<dbReference type="Pfam" id="PF02796">
    <property type="entry name" value="HTH_7"/>
    <property type="match status" value="1"/>
</dbReference>
<dbReference type="EMBL" id="JACOON010000001">
    <property type="protein sequence ID" value="MBC5646943.1"/>
    <property type="molecule type" value="Genomic_DNA"/>
</dbReference>
<evidence type="ECO:0000256" key="5">
    <source>
        <dbReference type="PROSITE-ProRule" id="PRU10137"/>
    </source>
</evidence>
<keyword evidence="4" id="KW-0233">DNA recombination</keyword>
<dbReference type="InterPro" id="IPR006119">
    <property type="entry name" value="Resolv_N"/>
</dbReference>
<feature type="active site" description="O-(5'-phospho-DNA)-serine intermediate" evidence="5">
    <location>
        <position position="9"/>
    </location>
</feature>
<dbReference type="PROSITE" id="PS00397">
    <property type="entry name" value="RECOMBINASES_1"/>
    <property type="match status" value="1"/>
</dbReference>
<sequence>MIIGYARVSTEQQELARQTDALTAYGVDELYTEKITGTKANRPELDKVKMIVRAGDTVVIESLSRLGRSSKDLLTLIDEWDNKGVKLISLKENIDTSTPTGKLLLTVLSAICQFERDITVQRTQEGLKAARARGRKGGRPKADSKAVERAVRLYDSQVHSIKEITEMTGISSATLYRAIQARRQTAS</sequence>
<name>A0ABR7EBA8_9FIRM</name>
<comment type="similarity">
    <text evidence="1">Belongs to the site-specific recombinase resolvase family.</text>
</comment>
<evidence type="ECO:0000256" key="4">
    <source>
        <dbReference type="ARBA" id="ARBA00023172"/>
    </source>
</evidence>
<comment type="caution">
    <text evidence="7">The sequence shown here is derived from an EMBL/GenBank/DDBJ whole genome shotgun (WGS) entry which is preliminary data.</text>
</comment>
<dbReference type="PROSITE" id="PS51736">
    <property type="entry name" value="RECOMBINASES_3"/>
    <property type="match status" value="1"/>
</dbReference>
<dbReference type="InterPro" id="IPR050639">
    <property type="entry name" value="SSR_resolvase"/>
</dbReference>
<gene>
    <name evidence="7" type="ORF">H8S18_01135</name>
</gene>
<dbReference type="InterPro" id="IPR036162">
    <property type="entry name" value="Resolvase-like_N_sf"/>
</dbReference>
<keyword evidence="3" id="KW-0238">DNA-binding</keyword>
<evidence type="ECO:0000313" key="7">
    <source>
        <dbReference type="EMBL" id="MBC5646943.1"/>
    </source>
</evidence>
<dbReference type="Gene3D" id="1.10.10.60">
    <property type="entry name" value="Homeodomain-like"/>
    <property type="match status" value="1"/>
</dbReference>
<evidence type="ECO:0000256" key="2">
    <source>
        <dbReference type="ARBA" id="ARBA00022908"/>
    </source>
</evidence>
<dbReference type="Pfam" id="PF00239">
    <property type="entry name" value="Resolvase"/>
    <property type="match status" value="1"/>
</dbReference>
<dbReference type="RefSeq" id="WP_186856473.1">
    <property type="nucleotide sequence ID" value="NZ_JACOON010000001.1"/>
</dbReference>
<evidence type="ECO:0000259" key="6">
    <source>
        <dbReference type="PROSITE" id="PS51736"/>
    </source>
</evidence>
<accession>A0ABR7EBA8</accession>
<reference evidence="7 8" key="1">
    <citation type="submission" date="2020-08" db="EMBL/GenBank/DDBJ databases">
        <title>Genome public.</title>
        <authorList>
            <person name="Liu C."/>
            <person name="Sun Q."/>
        </authorList>
    </citation>
    <scope>NUCLEOTIDE SEQUENCE [LARGE SCALE GENOMIC DNA]</scope>
    <source>
        <strain evidence="7 8">NSJ-35</strain>
    </source>
</reference>
<dbReference type="Gene3D" id="3.40.50.1390">
    <property type="entry name" value="Resolvase, N-terminal catalytic domain"/>
    <property type="match status" value="1"/>
</dbReference>
<dbReference type="CDD" id="cd03768">
    <property type="entry name" value="SR_ResInv"/>
    <property type="match status" value="1"/>
</dbReference>
<dbReference type="InterPro" id="IPR006120">
    <property type="entry name" value="Resolvase_HTH_dom"/>
</dbReference>
<proteinExistence type="inferred from homology"/>